<comment type="caution">
    <text evidence="3">The sequence shown here is derived from an EMBL/GenBank/DDBJ whole genome shotgun (WGS) entry which is preliminary data.</text>
</comment>
<dbReference type="RefSeq" id="WP_094012978.1">
    <property type="nucleotide sequence ID" value="NZ_NMQW01000002.1"/>
</dbReference>
<dbReference type="InterPro" id="IPR012914">
    <property type="entry name" value="PucR_dom"/>
</dbReference>
<feature type="domain" description="PucR C-terminal helix-turn-helix" evidence="2">
    <location>
        <begin position="472"/>
        <end position="530"/>
    </location>
</feature>
<proteinExistence type="predicted"/>
<keyword evidence="4" id="KW-1185">Reference proteome</keyword>
<dbReference type="InterPro" id="IPR025736">
    <property type="entry name" value="PucR_C-HTH_dom"/>
</dbReference>
<dbReference type="OrthoDB" id="143422at2"/>
<evidence type="ECO:0000259" key="1">
    <source>
        <dbReference type="Pfam" id="PF07905"/>
    </source>
</evidence>
<reference evidence="3 4" key="1">
    <citation type="submission" date="2017-07" db="EMBL/GenBank/DDBJ databases">
        <title>Genome sequencing and assembly of Paenibacillus rigui.</title>
        <authorList>
            <person name="Mayilraj S."/>
        </authorList>
    </citation>
    <scope>NUCLEOTIDE SEQUENCE [LARGE SCALE GENOMIC DNA]</scope>
    <source>
        <strain evidence="3 4">JCM 16352</strain>
    </source>
</reference>
<evidence type="ECO:0000259" key="2">
    <source>
        <dbReference type="Pfam" id="PF13556"/>
    </source>
</evidence>
<accession>A0A229UWD5</accession>
<dbReference type="InterPro" id="IPR042070">
    <property type="entry name" value="PucR_C-HTH_sf"/>
</dbReference>
<dbReference type="Proteomes" id="UP000215509">
    <property type="component" value="Unassembled WGS sequence"/>
</dbReference>
<dbReference type="Pfam" id="PF13556">
    <property type="entry name" value="HTH_30"/>
    <property type="match status" value="1"/>
</dbReference>
<name>A0A229UWD5_9BACL</name>
<dbReference type="PANTHER" id="PTHR33744:SF1">
    <property type="entry name" value="DNA-BINDING TRANSCRIPTIONAL ACTIVATOR ADER"/>
    <property type="match status" value="1"/>
</dbReference>
<evidence type="ECO:0000313" key="4">
    <source>
        <dbReference type="Proteomes" id="UP000215509"/>
    </source>
</evidence>
<dbReference type="AlphaFoldDB" id="A0A229UWD5"/>
<dbReference type="Gene3D" id="1.10.10.2840">
    <property type="entry name" value="PucR C-terminal helix-turn-helix domain"/>
    <property type="match status" value="1"/>
</dbReference>
<dbReference type="InterPro" id="IPR051448">
    <property type="entry name" value="CdaR-like_regulators"/>
</dbReference>
<sequence length="539" mass="61725">MVTTLLQLTVRDILQRPLFRKAEAIASEEALNRIVRWVHIMEVTHVGHLLNGNELILSTGIAWHADEELCISFLQQLMDSGASGLCIELGTYTKKPFEAMKQLAQQHHFPLILFHEEVRYIDITQDLHSYFIHQHHRMVSELEALSTRLNQLLLSGKGMPALLRLLHETTQAQVAFFPLHAEAAFVPPLPKDQADGFYQKWIYGNLLQAAETKSRLAHRPILALDHLLADLLIHARQELSEFQILALDRCATAIAQEMMRTNYIEEKRRFQDDAWVIAWLNGKHTDPEIRDYLKTMKPAMKLNRASVCIFDWNQSKHPSGSRDRETLFIQKTMVARAIFEGEGFYLLPCVHQEQIVFVLLDQRPAPDGKARIMKAICRLQQTETHQEFPLFSSFVGIGKEVHRLPGIQESYETALETLRIQKDIGPLPAPFYSDLHCYKIISGLKKAGLLSSLIEEYIEPVAAYDRDKNGQLLKTLNVFLAQSGSKQDTAKELFVVRQTLYHRLDKLASLLGDDFMEPQKRLTIELALRAYEYTRGAIS</sequence>
<gene>
    <name evidence="3" type="ORF">CF651_00990</name>
</gene>
<dbReference type="Pfam" id="PF07905">
    <property type="entry name" value="PucR"/>
    <property type="match status" value="1"/>
</dbReference>
<evidence type="ECO:0000313" key="3">
    <source>
        <dbReference type="EMBL" id="OXM87728.1"/>
    </source>
</evidence>
<organism evidence="3 4">
    <name type="scientific">Paenibacillus rigui</name>
    <dbReference type="NCBI Taxonomy" id="554312"/>
    <lineage>
        <taxon>Bacteria</taxon>
        <taxon>Bacillati</taxon>
        <taxon>Bacillota</taxon>
        <taxon>Bacilli</taxon>
        <taxon>Bacillales</taxon>
        <taxon>Paenibacillaceae</taxon>
        <taxon>Paenibacillus</taxon>
    </lineage>
</organism>
<dbReference type="EMBL" id="NMQW01000002">
    <property type="protein sequence ID" value="OXM87728.1"/>
    <property type="molecule type" value="Genomic_DNA"/>
</dbReference>
<feature type="domain" description="Purine catabolism PurC-like" evidence="1">
    <location>
        <begin position="12"/>
        <end position="129"/>
    </location>
</feature>
<dbReference type="PANTHER" id="PTHR33744">
    <property type="entry name" value="CARBOHYDRATE DIACID REGULATOR"/>
    <property type="match status" value="1"/>
</dbReference>
<protein>
    <submittedName>
        <fullName evidence="3">CdaR family transcriptional regulator</fullName>
    </submittedName>
</protein>